<accession>A0AAV7E264</accession>
<dbReference type="InterPro" id="IPR005123">
    <property type="entry name" value="Oxoglu/Fe-dep_dioxygenase_dom"/>
</dbReference>
<keyword evidence="2 5" id="KW-0479">Metal-binding</keyword>
<evidence type="ECO:0000313" key="7">
    <source>
        <dbReference type="EMBL" id="KAG9441483.1"/>
    </source>
</evidence>
<evidence type="ECO:0000256" key="1">
    <source>
        <dbReference type="ARBA" id="ARBA00008056"/>
    </source>
</evidence>
<dbReference type="SUPFAM" id="SSF51197">
    <property type="entry name" value="Clavaminate synthase-like"/>
    <property type="match status" value="1"/>
</dbReference>
<evidence type="ECO:0000259" key="6">
    <source>
        <dbReference type="PROSITE" id="PS51471"/>
    </source>
</evidence>
<organism evidence="7 8">
    <name type="scientific">Aristolochia fimbriata</name>
    <name type="common">White veined hardy Dutchman's pipe vine</name>
    <dbReference type="NCBI Taxonomy" id="158543"/>
    <lineage>
        <taxon>Eukaryota</taxon>
        <taxon>Viridiplantae</taxon>
        <taxon>Streptophyta</taxon>
        <taxon>Embryophyta</taxon>
        <taxon>Tracheophyta</taxon>
        <taxon>Spermatophyta</taxon>
        <taxon>Magnoliopsida</taxon>
        <taxon>Magnoliidae</taxon>
        <taxon>Piperales</taxon>
        <taxon>Aristolochiaceae</taxon>
        <taxon>Aristolochia</taxon>
    </lineage>
</organism>
<dbReference type="GO" id="GO:0046872">
    <property type="term" value="F:metal ion binding"/>
    <property type="evidence" value="ECO:0007669"/>
    <property type="project" value="UniProtKB-KW"/>
</dbReference>
<dbReference type="EMBL" id="JAINDJ010000007">
    <property type="protein sequence ID" value="KAG9441483.1"/>
    <property type="molecule type" value="Genomic_DNA"/>
</dbReference>
<name>A0AAV7E264_ARIFI</name>
<dbReference type="InterPro" id="IPR044861">
    <property type="entry name" value="IPNS-like_FE2OG_OXY"/>
</dbReference>
<evidence type="ECO:0000313" key="8">
    <source>
        <dbReference type="Proteomes" id="UP000825729"/>
    </source>
</evidence>
<comment type="caution">
    <text evidence="7">The sequence shown here is derived from an EMBL/GenBank/DDBJ whole genome shotgun (WGS) entry which is preliminary data.</text>
</comment>
<dbReference type="Pfam" id="PF03171">
    <property type="entry name" value="2OG-FeII_Oxy"/>
    <property type="match status" value="1"/>
</dbReference>
<evidence type="ECO:0000256" key="3">
    <source>
        <dbReference type="ARBA" id="ARBA00023002"/>
    </source>
</evidence>
<keyword evidence="8" id="KW-1185">Reference proteome</keyword>
<comment type="similarity">
    <text evidence="1 5">Belongs to the iron/ascorbate-dependent oxidoreductase family.</text>
</comment>
<dbReference type="InterPro" id="IPR027443">
    <property type="entry name" value="IPNS-like_sf"/>
</dbReference>
<sequence>MAEEDQIPVIDLTGIDGARRGEIIDQVRGASETWGFYQVVNHGIPINILEEMMEGVINFNEAKQKGVEAHKYDCHNSSKVQFQTDLNLDGAYPNWRDSLVVEMAPEPPAPEEIPPLCRDILFEYVKSATKLGEELYGVISESLGLDTGYFKERDCMNGLRVISHFYPPCPQPELTFGTNKHTDPCFLTILLQDQVGGLQVFRQDRWVSVQPVHGALVINNGDLLQLMSNETFKSLPHRVLANKTQKRVSVACFFSAYRSQRSFGPIKELVTEEKPAIYRDATADEYFIHYLTRSDFSTALEHFKVSG</sequence>
<dbReference type="AlphaFoldDB" id="A0AAV7E264"/>
<keyword evidence="4 5" id="KW-0408">Iron</keyword>
<keyword evidence="3 5" id="KW-0560">Oxidoreductase</keyword>
<gene>
    <name evidence="7" type="ORF">H6P81_017337</name>
</gene>
<dbReference type="PANTHER" id="PTHR10209:SF751">
    <property type="entry name" value="OS06G0255100 PROTEIN"/>
    <property type="match status" value="1"/>
</dbReference>
<dbReference type="InterPro" id="IPR026992">
    <property type="entry name" value="DIOX_N"/>
</dbReference>
<reference evidence="7 8" key="1">
    <citation type="submission" date="2021-07" db="EMBL/GenBank/DDBJ databases">
        <title>The Aristolochia fimbriata genome: insights into angiosperm evolution, floral development and chemical biosynthesis.</title>
        <authorList>
            <person name="Jiao Y."/>
        </authorList>
    </citation>
    <scope>NUCLEOTIDE SEQUENCE [LARGE SCALE GENOMIC DNA]</scope>
    <source>
        <strain evidence="7">IBCAS-2021</strain>
        <tissue evidence="7">Leaf</tissue>
    </source>
</reference>
<dbReference type="GO" id="GO:0051213">
    <property type="term" value="F:dioxygenase activity"/>
    <property type="evidence" value="ECO:0007669"/>
    <property type="project" value="UniProtKB-ARBA"/>
</dbReference>
<dbReference type="Proteomes" id="UP000825729">
    <property type="component" value="Unassembled WGS sequence"/>
</dbReference>
<protein>
    <recommendedName>
        <fullName evidence="6">Fe2OG dioxygenase domain-containing protein</fullName>
    </recommendedName>
</protein>
<dbReference type="PROSITE" id="PS51471">
    <property type="entry name" value="FE2OG_OXY"/>
    <property type="match status" value="1"/>
</dbReference>
<dbReference type="Gene3D" id="2.60.120.330">
    <property type="entry name" value="B-lactam Antibiotic, Isopenicillin N Synthase, Chain"/>
    <property type="match status" value="1"/>
</dbReference>
<dbReference type="PANTHER" id="PTHR10209">
    <property type="entry name" value="OXIDOREDUCTASE, 2OG-FE II OXYGENASE FAMILY PROTEIN"/>
    <property type="match status" value="1"/>
</dbReference>
<dbReference type="Pfam" id="PF14226">
    <property type="entry name" value="DIOX_N"/>
    <property type="match status" value="1"/>
</dbReference>
<proteinExistence type="inferred from homology"/>
<evidence type="ECO:0000256" key="5">
    <source>
        <dbReference type="RuleBase" id="RU003682"/>
    </source>
</evidence>
<feature type="domain" description="Fe2OG dioxygenase" evidence="6">
    <location>
        <begin position="155"/>
        <end position="257"/>
    </location>
</feature>
<evidence type="ECO:0000256" key="4">
    <source>
        <dbReference type="ARBA" id="ARBA00023004"/>
    </source>
</evidence>
<dbReference type="FunFam" id="2.60.120.330:FF:000005">
    <property type="entry name" value="1-aminocyclopropane-1-carboxylate oxidase homolog 1"/>
    <property type="match status" value="1"/>
</dbReference>
<evidence type="ECO:0000256" key="2">
    <source>
        <dbReference type="ARBA" id="ARBA00022723"/>
    </source>
</evidence>